<dbReference type="EMBL" id="FLQS01000016">
    <property type="protein sequence ID" value="SBS75475.1"/>
    <property type="molecule type" value="Genomic_DNA"/>
</dbReference>
<proteinExistence type="predicted"/>
<protein>
    <recommendedName>
        <fullName evidence="2">MgtE intracellular region</fullName>
    </recommendedName>
</protein>
<name>A0A1Y5P9U1_9MYCO</name>
<evidence type="ECO:0000313" key="1">
    <source>
        <dbReference type="EMBL" id="SBS75475.1"/>
    </source>
</evidence>
<evidence type="ECO:0008006" key="2">
    <source>
        <dbReference type="Google" id="ProtNLM"/>
    </source>
</evidence>
<organism evidence="1">
    <name type="scientific">uncultured Mycobacterium sp</name>
    <dbReference type="NCBI Taxonomy" id="171292"/>
    <lineage>
        <taxon>Bacteria</taxon>
        <taxon>Bacillati</taxon>
        <taxon>Actinomycetota</taxon>
        <taxon>Actinomycetes</taxon>
        <taxon>Mycobacteriales</taxon>
        <taxon>Mycobacteriaceae</taxon>
        <taxon>Mycobacterium</taxon>
        <taxon>environmental samples</taxon>
    </lineage>
</organism>
<accession>A0A1Y5P9U1</accession>
<dbReference type="SUPFAM" id="SSF158791">
    <property type="entry name" value="MgtE N-terminal domain-like"/>
    <property type="match status" value="1"/>
</dbReference>
<gene>
    <name evidence="1" type="ORF">MHPYR_230045</name>
</gene>
<dbReference type="AlphaFoldDB" id="A0A1Y5P9U1"/>
<reference evidence="1" key="1">
    <citation type="submission" date="2016-03" db="EMBL/GenBank/DDBJ databases">
        <authorList>
            <person name="Ploux O."/>
        </authorList>
    </citation>
    <scope>NUCLEOTIDE SEQUENCE</scope>
    <source>
        <strain evidence="1">UC10</strain>
    </source>
</reference>
<sequence>MRSYASTVLLLSGVIGGAVLGSDGRVLGRLADLTASLGESGPQMVARLLITRRHGSSLLVPWDQVTAFGPSRVVLGTDAAGAERFGADTLDEREILLVRDVLDTQVIDVVGQRLARVADVVLARTPAGRFELAGVEVGFGAVLRRLKLGPIAGPAGRDVIAWSDLHLTSERGHAVQLASPLAAVHHLDARGLAALVGRMDTESASEVLVARGPEVAAEVVGVAHPVVGERVLRALPRTEAARIFAAMPVEHAGRWRQRLDRAPAMMGRRFLRSRVWPRRHHVNEPTP</sequence>